<comment type="caution">
    <text evidence="2">The sequence shown here is derived from an EMBL/GenBank/DDBJ whole genome shotgun (WGS) entry which is preliminary data.</text>
</comment>
<evidence type="ECO:0000313" key="2">
    <source>
        <dbReference type="EMBL" id="MBC8535775.1"/>
    </source>
</evidence>
<evidence type="ECO:0000313" key="3">
    <source>
        <dbReference type="Proteomes" id="UP000620366"/>
    </source>
</evidence>
<evidence type="ECO:0000256" key="1">
    <source>
        <dbReference type="ARBA" id="ARBA00006007"/>
    </source>
</evidence>
<sequence>MSWTKDVIGTEKPVIAMCHIRALPGDPFFDYEGGMEKVMEDARHDFLALQEGGVDAVMFSNEFSLPYLTKVKTETTCAMARIIGELKHEIKIPFGVNVLWDPYASLDLAAATGALFIREIWTGVYGSDFGLWNTCLGESIRHRNELGLEHVKLLFNIVPEAATFIEEKDIVDTAKSAVFAAHPDAFCVSGLTAGADTDTQLLYKVKEAVPDTLVFCNTGVKPHTVATQLTAADGCVTGTTFKVDGKFDNLVDPPRVKDFMNIVKEFRKSKGL</sequence>
<name>A0A926HUB7_9FIRM</name>
<keyword evidence="3" id="KW-1185">Reference proteome</keyword>
<dbReference type="EMBL" id="JACRSP010000002">
    <property type="protein sequence ID" value="MBC8535775.1"/>
    <property type="molecule type" value="Genomic_DNA"/>
</dbReference>
<dbReference type="SUPFAM" id="SSF51366">
    <property type="entry name" value="Ribulose-phoshate binding barrel"/>
    <property type="match status" value="1"/>
</dbReference>
<dbReference type="AlphaFoldDB" id="A0A926HUB7"/>
<gene>
    <name evidence="2" type="ORF">H8695_03600</name>
</gene>
<dbReference type="InterPro" id="IPR011060">
    <property type="entry name" value="RibuloseP-bd_barrel"/>
</dbReference>
<dbReference type="PIRSF" id="PIRSF005956">
    <property type="entry name" value="BtpA"/>
    <property type="match status" value="1"/>
</dbReference>
<dbReference type="InterPro" id="IPR005137">
    <property type="entry name" value="BtpA"/>
</dbReference>
<dbReference type="Proteomes" id="UP000620366">
    <property type="component" value="Unassembled WGS sequence"/>
</dbReference>
<proteinExistence type="inferred from homology"/>
<dbReference type="RefSeq" id="WP_249299519.1">
    <property type="nucleotide sequence ID" value="NZ_JACRSP010000002.1"/>
</dbReference>
<protein>
    <submittedName>
        <fullName evidence="2">BtpA/SgcQ family protein</fullName>
    </submittedName>
</protein>
<dbReference type="PANTHER" id="PTHR21381:SF3">
    <property type="entry name" value="SGC REGION PROTEIN SGCQ-RELATED"/>
    <property type="match status" value="1"/>
</dbReference>
<organism evidence="2 3">
    <name type="scientific">Feifania hominis</name>
    <dbReference type="NCBI Taxonomy" id="2763660"/>
    <lineage>
        <taxon>Bacteria</taxon>
        <taxon>Bacillati</taxon>
        <taxon>Bacillota</taxon>
        <taxon>Clostridia</taxon>
        <taxon>Eubacteriales</taxon>
        <taxon>Feifaniaceae</taxon>
        <taxon>Feifania</taxon>
    </lineage>
</organism>
<dbReference type="NCBIfam" id="TIGR00259">
    <property type="entry name" value="thylakoid_BtpA"/>
    <property type="match status" value="1"/>
</dbReference>
<reference evidence="2" key="1">
    <citation type="submission" date="2020-08" db="EMBL/GenBank/DDBJ databases">
        <title>Genome public.</title>
        <authorList>
            <person name="Liu C."/>
            <person name="Sun Q."/>
        </authorList>
    </citation>
    <scope>NUCLEOTIDE SEQUENCE</scope>
    <source>
        <strain evidence="2">BX7</strain>
    </source>
</reference>
<comment type="similarity">
    <text evidence="1">Belongs to the BtpA family.</text>
</comment>
<accession>A0A926HUB7</accession>
<dbReference type="Pfam" id="PF03437">
    <property type="entry name" value="BtpA"/>
    <property type="match status" value="1"/>
</dbReference>
<dbReference type="PANTHER" id="PTHR21381">
    <property type="entry name" value="ZGC:162297"/>
    <property type="match status" value="1"/>
</dbReference>